<protein>
    <submittedName>
        <fullName evidence="2">Uncharacterized protein</fullName>
    </submittedName>
</protein>
<feature type="region of interest" description="Disordered" evidence="1">
    <location>
        <begin position="61"/>
        <end position="84"/>
    </location>
</feature>
<dbReference type="Proteomes" id="UP000735302">
    <property type="component" value="Unassembled WGS sequence"/>
</dbReference>
<name>A0AAV4ACS2_9GAST</name>
<comment type="caution">
    <text evidence="2">The sequence shown here is derived from an EMBL/GenBank/DDBJ whole genome shotgun (WGS) entry which is preliminary data.</text>
</comment>
<gene>
    <name evidence="2" type="ORF">PoB_003106800</name>
</gene>
<accession>A0AAV4ACS2</accession>
<evidence type="ECO:0000313" key="3">
    <source>
        <dbReference type="Proteomes" id="UP000735302"/>
    </source>
</evidence>
<sequence>MDQSVIHHPLEGLTQAAREHNRSLVGRIGRILPGFWNWIHRSLPPRWGDVPGGPNVIEEFKKRGPPRPRGTHPAEEAECNPGVAPGPPQACIPAGPQQPIAIDSAVASVLQNCSKTANVPLNHGIHHHRLFIAWQASQAFYLFSRLHPLRHMDFGGEAIGRQRGRRRTLGFLRWGRGAGFGGGWRALHREGGGPRGAGGGGIPPD</sequence>
<organism evidence="2 3">
    <name type="scientific">Plakobranchus ocellatus</name>
    <dbReference type="NCBI Taxonomy" id="259542"/>
    <lineage>
        <taxon>Eukaryota</taxon>
        <taxon>Metazoa</taxon>
        <taxon>Spiralia</taxon>
        <taxon>Lophotrochozoa</taxon>
        <taxon>Mollusca</taxon>
        <taxon>Gastropoda</taxon>
        <taxon>Heterobranchia</taxon>
        <taxon>Euthyneura</taxon>
        <taxon>Panpulmonata</taxon>
        <taxon>Sacoglossa</taxon>
        <taxon>Placobranchoidea</taxon>
        <taxon>Plakobranchidae</taxon>
        <taxon>Plakobranchus</taxon>
    </lineage>
</organism>
<evidence type="ECO:0000256" key="1">
    <source>
        <dbReference type="SAM" id="MobiDB-lite"/>
    </source>
</evidence>
<proteinExistence type="predicted"/>
<reference evidence="2 3" key="1">
    <citation type="journal article" date="2021" name="Elife">
        <title>Chloroplast acquisition without the gene transfer in kleptoplastic sea slugs, Plakobranchus ocellatus.</title>
        <authorList>
            <person name="Maeda T."/>
            <person name="Takahashi S."/>
            <person name="Yoshida T."/>
            <person name="Shimamura S."/>
            <person name="Takaki Y."/>
            <person name="Nagai Y."/>
            <person name="Toyoda A."/>
            <person name="Suzuki Y."/>
            <person name="Arimoto A."/>
            <person name="Ishii H."/>
            <person name="Satoh N."/>
            <person name="Nishiyama T."/>
            <person name="Hasebe M."/>
            <person name="Maruyama T."/>
            <person name="Minagawa J."/>
            <person name="Obokata J."/>
            <person name="Shigenobu S."/>
        </authorList>
    </citation>
    <scope>NUCLEOTIDE SEQUENCE [LARGE SCALE GENOMIC DNA]</scope>
</reference>
<keyword evidence="3" id="KW-1185">Reference proteome</keyword>
<evidence type="ECO:0000313" key="2">
    <source>
        <dbReference type="EMBL" id="GFO04563.1"/>
    </source>
</evidence>
<dbReference type="EMBL" id="BLXT01003739">
    <property type="protein sequence ID" value="GFO04563.1"/>
    <property type="molecule type" value="Genomic_DNA"/>
</dbReference>
<dbReference type="AlphaFoldDB" id="A0AAV4ACS2"/>